<sequence>MKIYDYKGFPNPARVRAALAEKNATDKVQFVNVDVLKGEHRLPEFVSKNPSASVPCLELDDGTYISECSAITEYIDHTFPGISLTGTTAKERAVIHMMQRRAEQGVLDAVSTYFHHATPGLGALELYQNKEWGLKQHERALAGMRYFNDFLAHQPYAAGENFSVADITLFFGLSFADAAKISIPADCTELVAWRARIAKRASMGGTGS</sequence>
<evidence type="ECO:0000313" key="5">
    <source>
        <dbReference type="Proteomes" id="UP000502041"/>
    </source>
</evidence>
<dbReference type="AlphaFoldDB" id="A0A6H2H813"/>
<evidence type="ECO:0000256" key="1">
    <source>
        <dbReference type="ARBA" id="ARBA00011738"/>
    </source>
</evidence>
<dbReference type="KEGG" id="pvac:HC248_01191"/>
<dbReference type="InterPro" id="IPR034345">
    <property type="entry name" value="Gtt2-like_N"/>
</dbReference>
<dbReference type="Pfam" id="PF13409">
    <property type="entry name" value="GST_N_2"/>
    <property type="match status" value="1"/>
</dbReference>
<dbReference type="GO" id="GO:0006749">
    <property type="term" value="P:glutathione metabolic process"/>
    <property type="evidence" value="ECO:0007669"/>
    <property type="project" value="TreeGrafter"/>
</dbReference>
<gene>
    <name evidence="4" type="primary">gstB</name>
    <name evidence="4" type="ORF">HC248_01191</name>
</gene>
<dbReference type="SUPFAM" id="SSF52833">
    <property type="entry name" value="Thioredoxin-like"/>
    <property type="match status" value="1"/>
</dbReference>
<dbReference type="Gene3D" id="3.40.30.10">
    <property type="entry name" value="Glutaredoxin"/>
    <property type="match status" value="1"/>
</dbReference>
<dbReference type="InterPro" id="IPR040079">
    <property type="entry name" value="Glutathione_S-Trfase"/>
</dbReference>
<dbReference type="EMBL" id="CP051461">
    <property type="protein sequence ID" value="QJC55907.1"/>
    <property type="molecule type" value="Genomic_DNA"/>
</dbReference>
<dbReference type="InterPro" id="IPR010987">
    <property type="entry name" value="Glutathione-S-Trfase_C-like"/>
</dbReference>
<dbReference type="PROSITE" id="PS50404">
    <property type="entry name" value="GST_NTER"/>
    <property type="match status" value="1"/>
</dbReference>
<dbReference type="SUPFAM" id="SSF47616">
    <property type="entry name" value="GST C-terminal domain-like"/>
    <property type="match status" value="1"/>
</dbReference>
<evidence type="ECO:0000313" key="4">
    <source>
        <dbReference type="EMBL" id="QJC55907.1"/>
    </source>
</evidence>
<feature type="domain" description="GST C-terminal" evidence="3">
    <location>
        <begin position="88"/>
        <end position="208"/>
    </location>
</feature>
<dbReference type="Pfam" id="PF00043">
    <property type="entry name" value="GST_C"/>
    <property type="match status" value="1"/>
</dbReference>
<reference evidence="4 5" key="1">
    <citation type="submission" date="2020-04" db="EMBL/GenBank/DDBJ databases">
        <title>Complete genome of a Psychrophilic, Marine, Gas Vacuolate Bacterium Polaromonas vacuolata KCTC 22033T.</title>
        <authorList>
            <person name="Hwang K."/>
            <person name="Kim K.M."/>
        </authorList>
    </citation>
    <scope>NUCLEOTIDE SEQUENCE [LARGE SCALE GENOMIC DNA]</scope>
    <source>
        <strain evidence="4 5">KCTC 22033</strain>
    </source>
</reference>
<dbReference type="EC" id="2.5.1.18" evidence="4"/>
<evidence type="ECO:0000259" key="3">
    <source>
        <dbReference type="PROSITE" id="PS50405"/>
    </source>
</evidence>
<dbReference type="GO" id="GO:0004364">
    <property type="term" value="F:glutathione transferase activity"/>
    <property type="evidence" value="ECO:0007669"/>
    <property type="project" value="UniProtKB-EC"/>
</dbReference>
<dbReference type="InterPro" id="IPR004046">
    <property type="entry name" value="GST_C"/>
</dbReference>
<proteinExistence type="predicted"/>
<keyword evidence="5" id="KW-1185">Reference proteome</keyword>
<dbReference type="RefSeq" id="WP_168921698.1">
    <property type="nucleotide sequence ID" value="NZ_CP051461.1"/>
</dbReference>
<comment type="subunit">
    <text evidence="1">Homodimer.</text>
</comment>
<dbReference type="PROSITE" id="PS50405">
    <property type="entry name" value="GST_CTER"/>
    <property type="match status" value="1"/>
</dbReference>
<dbReference type="Gene3D" id="1.20.1050.10">
    <property type="match status" value="1"/>
</dbReference>
<dbReference type="CDD" id="cd03051">
    <property type="entry name" value="GST_N_GTT2_like"/>
    <property type="match status" value="1"/>
</dbReference>
<dbReference type="InterPro" id="IPR036282">
    <property type="entry name" value="Glutathione-S-Trfase_C_sf"/>
</dbReference>
<dbReference type="InterPro" id="IPR004045">
    <property type="entry name" value="Glutathione_S-Trfase_N"/>
</dbReference>
<dbReference type="PANTHER" id="PTHR43969:SF9">
    <property type="entry name" value="GLUTATHIONE S TRANSFERASE D10, ISOFORM A-RELATED"/>
    <property type="match status" value="1"/>
</dbReference>
<feature type="domain" description="GST N-terminal" evidence="2">
    <location>
        <begin position="1"/>
        <end position="83"/>
    </location>
</feature>
<keyword evidence="4" id="KW-0808">Transferase</keyword>
<dbReference type="CDD" id="cd03182">
    <property type="entry name" value="GST_C_GTT2_like"/>
    <property type="match status" value="1"/>
</dbReference>
<accession>A0A6H2H813</accession>
<dbReference type="Proteomes" id="UP000502041">
    <property type="component" value="Chromosome"/>
</dbReference>
<organism evidence="4 5">
    <name type="scientific">Polaromonas vacuolata</name>
    <dbReference type="NCBI Taxonomy" id="37448"/>
    <lineage>
        <taxon>Bacteria</taxon>
        <taxon>Pseudomonadati</taxon>
        <taxon>Pseudomonadota</taxon>
        <taxon>Betaproteobacteria</taxon>
        <taxon>Burkholderiales</taxon>
        <taxon>Comamonadaceae</taxon>
        <taxon>Polaromonas</taxon>
    </lineage>
</organism>
<protein>
    <submittedName>
        <fullName evidence="4">Glutathione S-transferase GST-6.0</fullName>
        <ecNumber evidence="4">2.5.1.18</ecNumber>
    </submittedName>
</protein>
<evidence type="ECO:0000259" key="2">
    <source>
        <dbReference type="PROSITE" id="PS50404"/>
    </source>
</evidence>
<dbReference type="SFLD" id="SFLDG00358">
    <property type="entry name" value="Main_(cytGST)"/>
    <property type="match status" value="1"/>
</dbReference>
<name>A0A6H2H813_9BURK</name>
<dbReference type="PANTHER" id="PTHR43969">
    <property type="entry name" value="GLUTATHIONE S TRANSFERASE D10, ISOFORM A-RELATED"/>
    <property type="match status" value="1"/>
</dbReference>
<dbReference type="InterPro" id="IPR036249">
    <property type="entry name" value="Thioredoxin-like_sf"/>
</dbReference>
<dbReference type="InterPro" id="IPR034346">
    <property type="entry name" value="Gtt2-like_C"/>
</dbReference>
<dbReference type="SFLD" id="SFLDS00019">
    <property type="entry name" value="Glutathione_Transferase_(cytos"/>
    <property type="match status" value="1"/>
</dbReference>